<reference evidence="2" key="1">
    <citation type="submission" date="2021-02" db="EMBL/GenBank/DDBJ databases">
        <authorList>
            <person name="Nowell W R."/>
        </authorList>
    </citation>
    <scope>NUCLEOTIDE SEQUENCE</scope>
</reference>
<evidence type="ECO:0000313" key="3">
    <source>
        <dbReference type="EMBL" id="CAF4075965.1"/>
    </source>
</evidence>
<dbReference type="Proteomes" id="UP000663829">
    <property type="component" value="Unassembled WGS sequence"/>
</dbReference>
<dbReference type="AlphaFoldDB" id="A0A815NA54"/>
<gene>
    <name evidence="2" type="ORF">GPM918_LOCUS34166</name>
    <name evidence="1" type="ORF">OVA965_LOCUS27159</name>
    <name evidence="4" type="ORF">SRO942_LOCUS34859</name>
    <name evidence="3" type="ORF">TMI583_LOCUS27901</name>
</gene>
<dbReference type="Proteomes" id="UP000677228">
    <property type="component" value="Unassembled WGS sequence"/>
</dbReference>
<dbReference type="EMBL" id="CAJOBA010039338">
    <property type="protein sequence ID" value="CAF4075965.1"/>
    <property type="molecule type" value="Genomic_DNA"/>
</dbReference>
<proteinExistence type="predicted"/>
<comment type="caution">
    <text evidence="2">The sequence shown here is derived from an EMBL/GenBank/DDBJ whole genome shotgun (WGS) entry which is preliminary data.</text>
</comment>
<dbReference type="EMBL" id="CAJNOQ010018735">
    <property type="protein sequence ID" value="CAF1435440.1"/>
    <property type="molecule type" value="Genomic_DNA"/>
</dbReference>
<keyword evidence="5" id="KW-1185">Reference proteome</keyword>
<dbReference type="EMBL" id="CAJNOK010017780">
    <property type="protein sequence ID" value="CAF1270436.1"/>
    <property type="molecule type" value="Genomic_DNA"/>
</dbReference>
<sequence length="108" mass="12591">MVIVQANDGKILYSELPRELLPVRYSQKYFGLSFDQGWSVSETLVALKYNLLDINSLCTIDIVKYDNKLWCDHTKHLRVYNELSKDTLGQSVLDKLRIVYIAELNQEH</sequence>
<evidence type="ECO:0000313" key="2">
    <source>
        <dbReference type="EMBL" id="CAF1435440.1"/>
    </source>
</evidence>
<name>A0A815NA54_9BILA</name>
<dbReference type="Proteomes" id="UP000681722">
    <property type="component" value="Unassembled WGS sequence"/>
</dbReference>
<organism evidence="2 5">
    <name type="scientific">Didymodactylos carnosus</name>
    <dbReference type="NCBI Taxonomy" id="1234261"/>
    <lineage>
        <taxon>Eukaryota</taxon>
        <taxon>Metazoa</taxon>
        <taxon>Spiralia</taxon>
        <taxon>Gnathifera</taxon>
        <taxon>Rotifera</taxon>
        <taxon>Eurotatoria</taxon>
        <taxon>Bdelloidea</taxon>
        <taxon>Philodinida</taxon>
        <taxon>Philodinidae</taxon>
        <taxon>Didymodactylos</taxon>
    </lineage>
</organism>
<evidence type="ECO:0000313" key="4">
    <source>
        <dbReference type="EMBL" id="CAF4312829.1"/>
    </source>
</evidence>
<dbReference type="Proteomes" id="UP000682733">
    <property type="component" value="Unassembled WGS sequence"/>
</dbReference>
<dbReference type="EMBL" id="CAJOBC010084173">
    <property type="protein sequence ID" value="CAF4312829.1"/>
    <property type="molecule type" value="Genomic_DNA"/>
</dbReference>
<evidence type="ECO:0000313" key="5">
    <source>
        <dbReference type="Proteomes" id="UP000663829"/>
    </source>
</evidence>
<accession>A0A815NA54</accession>
<evidence type="ECO:0000313" key="1">
    <source>
        <dbReference type="EMBL" id="CAF1270436.1"/>
    </source>
</evidence>
<protein>
    <submittedName>
        <fullName evidence="2">Uncharacterized protein</fullName>
    </submittedName>
</protein>